<dbReference type="InterPro" id="IPR002867">
    <property type="entry name" value="IBR_dom"/>
</dbReference>
<keyword evidence="6" id="KW-0863">Zinc-finger</keyword>
<evidence type="ECO:0000256" key="6">
    <source>
        <dbReference type="ARBA" id="ARBA00022771"/>
    </source>
</evidence>
<dbReference type="GeneID" id="89931404"/>
<sequence length="482" mass="54419">MSGRLVDDPRFGRRDNGQIGDEQLARRLQEQEQQLEVDRQFAEALAAGASDGFDEHRLQIAQDYELALQLEAEGSDDGTRIKVEEEEDDSFDAPSAYDQQRSATDTATCTACADDLPRNELATSTCNHAYCATCLSRLFRQAMTDEAYFPPRCCQNEIPLAHAKHFLGPQLAEEFETRAVELTTADRTYCHVSACSAFIPPATIRGDVAWCGSCGQSTCSMCKAAGHLGDCPQDVGLQQTLEEAHRQGWRRCECGRIIELNTGCNHMTCTCRRQFCYLCGARWKTCRCAQWDEQRLYARAEEVINRRPRALAVPRRPCATAFRPEGAVVNAGLPLRDELVREGFDPTDAELLHERDAPLLPACRQRYPLQLHHANPANAQQNDFAQRVRDQNAQQAAQHQHIHAPPQAGPANAQQNNEAHQARVQDVAQQLRENHECRHPQRWRRFKGYHHCPVCAKDKKDVVGECKICFLVACYPCRRHRL</sequence>
<keyword evidence="12" id="KW-1185">Reference proteome</keyword>
<dbReference type="PROSITE" id="PS51873">
    <property type="entry name" value="TRIAD"/>
    <property type="match status" value="1"/>
</dbReference>
<feature type="region of interest" description="Disordered" evidence="9">
    <location>
        <begin position="1"/>
        <end position="20"/>
    </location>
</feature>
<dbReference type="PANTHER" id="PTHR11685">
    <property type="entry name" value="RBR FAMILY RING FINGER AND IBR DOMAIN-CONTAINING"/>
    <property type="match status" value="1"/>
</dbReference>
<evidence type="ECO:0000256" key="4">
    <source>
        <dbReference type="ARBA" id="ARBA00022723"/>
    </source>
</evidence>
<evidence type="ECO:0000256" key="7">
    <source>
        <dbReference type="ARBA" id="ARBA00022786"/>
    </source>
</evidence>
<dbReference type="GO" id="GO:0061630">
    <property type="term" value="F:ubiquitin protein ligase activity"/>
    <property type="evidence" value="ECO:0007669"/>
    <property type="project" value="UniProtKB-EC"/>
</dbReference>
<comment type="catalytic activity">
    <reaction evidence="1">
        <text>[E2 ubiquitin-conjugating enzyme]-S-ubiquitinyl-L-cysteine + [acceptor protein]-L-lysine = [E2 ubiquitin-conjugating enzyme]-L-cysteine + [acceptor protein]-N(6)-ubiquitinyl-L-lysine.</text>
        <dbReference type="EC" id="2.3.2.31"/>
    </reaction>
</comment>
<dbReference type="CDD" id="cd22584">
    <property type="entry name" value="Rcat_RBR_unk"/>
    <property type="match status" value="1"/>
</dbReference>
<evidence type="ECO:0000313" key="12">
    <source>
        <dbReference type="Proteomes" id="UP001337655"/>
    </source>
</evidence>
<dbReference type="InterPro" id="IPR044066">
    <property type="entry name" value="TRIAD_supradom"/>
</dbReference>
<keyword evidence="8" id="KW-0862">Zinc</keyword>
<dbReference type="Gene3D" id="1.20.120.1750">
    <property type="match status" value="1"/>
</dbReference>
<dbReference type="AlphaFoldDB" id="A0AAV9P0Q0"/>
<keyword evidence="4" id="KW-0479">Metal-binding</keyword>
<keyword evidence="7" id="KW-0833">Ubl conjugation pathway</keyword>
<keyword evidence="5" id="KW-0677">Repeat</keyword>
<feature type="region of interest" description="Disordered" evidence="9">
    <location>
        <begin position="387"/>
        <end position="425"/>
    </location>
</feature>
<name>A0AAV9P0Q0_9PEZI</name>
<dbReference type="Pfam" id="PF01485">
    <property type="entry name" value="IBR"/>
    <property type="match status" value="2"/>
</dbReference>
<keyword evidence="3" id="KW-0808">Transferase</keyword>
<evidence type="ECO:0000256" key="2">
    <source>
        <dbReference type="ARBA" id="ARBA00012251"/>
    </source>
</evidence>
<dbReference type="PROSITE" id="PS00518">
    <property type="entry name" value="ZF_RING_1"/>
    <property type="match status" value="1"/>
</dbReference>
<comment type="caution">
    <text evidence="11">The sequence shown here is derived from an EMBL/GenBank/DDBJ whole genome shotgun (WGS) entry which is preliminary data.</text>
</comment>
<dbReference type="GO" id="GO:0008270">
    <property type="term" value="F:zinc ion binding"/>
    <property type="evidence" value="ECO:0007669"/>
    <property type="project" value="UniProtKB-KW"/>
</dbReference>
<evidence type="ECO:0000259" key="10">
    <source>
        <dbReference type="PROSITE" id="PS51873"/>
    </source>
</evidence>
<dbReference type="RefSeq" id="XP_064654671.1">
    <property type="nucleotide sequence ID" value="XM_064807298.1"/>
</dbReference>
<evidence type="ECO:0000256" key="3">
    <source>
        <dbReference type="ARBA" id="ARBA00022679"/>
    </source>
</evidence>
<feature type="compositionally biased region" description="Basic and acidic residues" evidence="9">
    <location>
        <begin position="1"/>
        <end position="16"/>
    </location>
</feature>
<proteinExistence type="predicted"/>
<feature type="compositionally biased region" description="Low complexity" evidence="9">
    <location>
        <begin position="391"/>
        <end position="419"/>
    </location>
</feature>
<dbReference type="Proteomes" id="UP001337655">
    <property type="component" value="Unassembled WGS sequence"/>
</dbReference>
<evidence type="ECO:0000256" key="1">
    <source>
        <dbReference type="ARBA" id="ARBA00001798"/>
    </source>
</evidence>
<reference evidence="11 12" key="1">
    <citation type="submission" date="2023-08" db="EMBL/GenBank/DDBJ databases">
        <title>Black Yeasts Isolated from many extreme environments.</title>
        <authorList>
            <person name="Coleine C."/>
            <person name="Stajich J.E."/>
            <person name="Selbmann L."/>
        </authorList>
    </citation>
    <scope>NUCLEOTIDE SEQUENCE [LARGE SCALE GENOMIC DNA]</scope>
    <source>
        <strain evidence="11 12">CCFEE 5935</strain>
    </source>
</reference>
<dbReference type="EC" id="2.3.2.31" evidence="2"/>
<evidence type="ECO:0000256" key="5">
    <source>
        <dbReference type="ARBA" id="ARBA00022737"/>
    </source>
</evidence>
<dbReference type="InterPro" id="IPR031127">
    <property type="entry name" value="E3_UB_ligase_RBR"/>
</dbReference>
<dbReference type="GO" id="GO:0016567">
    <property type="term" value="P:protein ubiquitination"/>
    <property type="evidence" value="ECO:0007669"/>
    <property type="project" value="InterPro"/>
</dbReference>
<dbReference type="EMBL" id="JAVRRT010000020">
    <property type="protein sequence ID" value="KAK5164378.1"/>
    <property type="molecule type" value="Genomic_DNA"/>
</dbReference>
<gene>
    <name evidence="11" type="ORF">LTR77_010074</name>
</gene>
<accession>A0AAV9P0Q0</accession>
<organism evidence="11 12">
    <name type="scientific">Saxophila tyrrhenica</name>
    <dbReference type="NCBI Taxonomy" id="1690608"/>
    <lineage>
        <taxon>Eukaryota</taxon>
        <taxon>Fungi</taxon>
        <taxon>Dikarya</taxon>
        <taxon>Ascomycota</taxon>
        <taxon>Pezizomycotina</taxon>
        <taxon>Dothideomycetes</taxon>
        <taxon>Dothideomycetidae</taxon>
        <taxon>Mycosphaerellales</taxon>
        <taxon>Extremaceae</taxon>
        <taxon>Saxophila</taxon>
    </lineage>
</organism>
<evidence type="ECO:0000256" key="9">
    <source>
        <dbReference type="SAM" id="MobiDB-lite"/>
    </source>
</evidence>
<dbReference type="InterPro" id="IPR017907">
    <property type="entry name" value="Znf_RING_CS"/>
</dbReference>
<protein>
    <recommendedName>
        <fullName evidence="2">RBR-type E3 ubiquitin transferase</fullName>
        <ecNumber evidence="2">2.3.2.31</ecNumber>
    </recommendedName>
</protein>
<evidence type="ECO:0000313" key="11">
    <source>
        <dbReference type="EMBL" id="KAK5164378.1"/>
    </source>
</evidence>
<dbReference type="SUPFAM" id="SSF57850">
    <property type="entry name" value="RING/U-box"/>
    <property type="match status" value="2"/>
</dbReference>
<evidence type="ECO:0000256" key="8">
    <source>
        <dbReference type="ARBA" id="ARBA00022833"/>
    </source>
</evidence>
<feature type="domain" description="RING-type" evidence="10">
    <location>
        <begin position="105"/>
        <end position="292"/>
    </location>
</feature>